<name>A0ABS7AUJ7_9CLOT</name>
<protein>
    <submittedName>
        <fullName evidence="1">DUF960 domain-containing protein</fullName>
    </submittedName>
</protein>
<sequence>MFENKSSRYITRGVNETLSIHMQLLLWNLIDTLKEDKNIEVDYLQVFRFKHITNNEKYNLSITHSQEVPEYKKEYLFNVDNPISEKVFVIDSGDYATMLLAEEY</sequence>
<dbReference type="Gene3D" id="3.10.450.150">
    <property type="entry name" value="enterococcus faecalis protein"/>
    <property type="match status" value="1"/>
</dbReference>
<proteinExistence type="predicted"/>
<accession>A0ABS7AUJ7</accession>
<dbReference type="RefSeq" id="WP_219780798.1">
    <property type="nucleotide sequence ID" value="NZ_JAHXPT010000013.1"/>
</dbReference>
<evidence type="ECO:0000313" key="2">
    <source>
        <dbReference type="Proteomes" id="UP001519921"/>
    </source>
</evidence>
<comment type="caution">
    <text evidence="1">The sequence shown here is derived from an EMBL/GenBank/DDBJ whole genome shotgun (WGS) entry which is preliminary data.</text>
</comment>
<gene>
    <name evidence="1" type="ORF">KYD98_14645</name>
</gene>
<keyword evidence="2" id="KW-1185">Reference proteome</keyword>
<organism evidence="1 2">
    <name type="scientific">Clostridium weizhouense</name>
    <dbReference type="NCBI Taxonomy" id="2859781"/>
    <lineage>
        <taxon>Bacteria</taxon>
        <taxon>Bacillati</taxon>
        <taxon>Bacillota</taxon>
        <taxon>Clostridia</taxon>
        <taxon>Eubacteriales</taxon>
        <taxon>Clostridiaceae</taxon>
        <taxon>Clostridium</taxon>
    </lineage>
</organism>
<dbReference type="Pfam" id="PF06124">
    <property type="entry name" value="DUF960"/>
    <property type="match status" value="1"/>
</dbReference>
<dbReference type="EMBL" id="JAHXPT010000013">
    <property type="protein sequence ID" value="MBW6411330.1"/>
    <property type="molecule type" value="Genomic_DNA"/>
</dbReference>
<evidence type="ECO:0000313" key="1">
    <source>
        <dbReference type="EMBL" id="MBW6411330.1"/>
    </source>
</evidence>
<dbReference type="InterPro" id="IPR009303">
    <property type="entry name" value="DUF960"/>
</dbReference>
<dbReference type="Proteomes" id="UP001519921">
    <property type="component" value="Unassembled WGS sequence"/>
</dbReference>
<reference evidence="1 2" key="1">
    <citation type="submission" date="2021-07" db="EMBL/GenBank/DDBJ databases">
        <title>Clostridium weizhouense sp. nov., an anaerobic bacterium isolated from activated sludge of Petroleum wastewater.</title>
        <authorList>
            <person name="Li Q."/>
        </authorList>
    </citation>
    <scope>NUCLEOTIDE SEQUENCE [LARGE SCALE GENOMIC DNA]</scope>
    <source>
        <strain evidence="1 2">YB-6</strain>
    </source>
</reference>